<protein>
    <submittedName>
        <fullName evidence="4 5">N-acetyltransferase</fullName>
        <ecNumber evidence="5">2.3.1.-</ecNumber>
    </submittedName>
</protein>
<dbReference type="InterPro" id="IPR016181">
    <property type="entry name" value="Acyl_CoA_acyltransferase"/>
</dbReference>
<feature type="domain" description="N-acetyltransferase" evidence="3">
    <location>
        <begin position="1"/>
        <end position="144"/>
    </location>
</feature>
<dbReference type="KEGG" id="rah:Rahaq_0022"/>
<organism evidence="4 6">
    <name type="scientific">Rahnella sp. (strain Y9602)</name>
    <dbReference type="NCBI Taxonomy" id="2703885"/>
    <lineage>
        <taxon>Bacteria</taxon>
        <taxon>Pseudomonadati</taxon>
        <taxon>Pseudomonadota</taxon>
        <taxon>Gammaproteobacteria</taxon>
        <taxon>Enterobacterales</taxon>
        <taxon>Yersiniaceae</taxon>
        <taxon>Rahnella</taxon>
    </lineage>
</organism>
<keyword evidence="7" id="KW-1185">Reference proteome</keyword>
<dbReference type="AlphaFoldDB" id="A0A0H3F3D0"/>
<evidence type="ECO:0000313" key="6">
    <source>
        <dbReference type="Proteomes" id="UP000007257"/>
    </source>
</evidence>
<dbReference type="Pfam" id="PF13673">
    <property type="entry name" value="Acetyltransf_10"/>
    <property type="match status" value="1"/>
</dbReference>
<evidence type="ECO:0000259" key="3">
    <source>
        <dbReference type="PROSITE" id="PS51186"/>
    </source>
</evidence>
<reference evidence="4 6" key="2">
    <citation type="journal article" date="2012" name="J. Bacteriol.">
        <title>Complete Genome Sequence of Rahnella sp. Strain Y9602, a Gammaproteobacterium Isolate from Metal- and Radionuclide-Contaminated Soil.</title>
        <authorList>
            <person name="Martinez R.J."/>
            <person name="Bruce D."/>
            <person name="Detter C."/>
            <person name="Goodwin L.A."/>
            <person name="Han J."/>
            <person name="Han C.S."/>
            <person name="Held B."/>
            <person name="Land M.L."/>
            <person name="Mikhailova N."/>
            <person name="Nolan M."/>
            <person name="Pennacchio L."/>
            <person name="Pitluck S."/>
            <person name="Tapia R."/>
            <person name="Woyke T."/>
            <person name="Sobecky P.A."/>
        </authorList>
    </citation>
    <scope>NUCLEOTIDE SEQUENCE [LARGE SCALE GENOMIC DNA]</scope>
    <source>
        <strain evidence="4 6">Y9602</strain>
    </source>
</reference>
<dbReference type="GO" id="GO:0016747">
    <property type="term" value="F:acyltransferase activity, transferring groups other than amino-acyl groups"/>
    <property type="evidence" value="ECO:0007669"/>
    <property type="project" value="InterPro"/>
</dbReference>
<dbReference type="eggNOG" id="COG0456">
    <property type="taxonomic scope" value="Bacteria"/>
</dbReference>
<reference evidence="5 7" key="3">
    <citation type="submission" date="2024-09" db="EMBL/GenBank/DDBJ databases">
        <title>Genomes of Rahnella.</title>
        <authorList>
            <person name="Mnguni F.C."/>
            <person name="Shin G.Y."/>
            <person name="Coutinho T."/>
        </authorList>
    </citation>
    <scope>NUCLEOTIDE SEQUENCE [LARGE SCALE GENOMIC DNA]</scope>
    <source>
        <strain evidence="5 7">20WA0057</strain>
    </source>
</reference>
<dbReference type="HOGENOM" id="CLU_013985_21_2_6"/>
<keyword evidence="2 5" id="KW-0012">Acyltransferase</keyword>
<dbReference type="PANTHER" id="PTHR43800">
    <property type="entry name" value="PEPTIDYL-LYSINE N-ACETYLTRANSFERASE YJAB"/>
    <property type="match status" value="1"/>
</dbReference>
<dbReference type="Proteomes" id="UP000007257">
    <property type="component" value="Chromosome"/>
</dbReference>
<reference evidence="6" key="1">
    <citation type="submission" date="2011-01" db="EMBL/GenBank/DDBJ databases">
        <title>Complete sequence of chromosome of Rahnella sp. Y9602.</title>
        <authorList>
            <consortium name="US DOE Joint Genome Institute"/>
            <person name="Lucas S."/>
            <person name="Copeland A."/>
            <person name="Lapidus A."/>
            <person name="Cheng J.-F."/>
            <person name="Goodwin L."/>
            <person name="Pitluck S."/>
            <person name="Lu M."/>
            <person name="Detter J.C."/>
            <person name="Han C."/>
            <person name="Tapia R."/>
            <person name="Land M."/>
            <person name="Hauser L."/>
            <person name="Kyrpides N."/>
            <person name="Ivanova N."/>
            <person name="Ovchinnikova G."/>
            <person name="Pagani I."/>
            <person name="Sobecky P.A."/>
            <person name="Martinez R.J."/>
            <person name="Woyke T."/>
        </authorList>
    </citation>
    <scope>NUCLEOTIDE SEQUENCE [LARGE SCALE GENOMIC DNA]</scope>
    <source>
        <strain evidence="6">Y9602</strain>
    </source>
</reference>
<name>A0A0H3F3D0_RAHSY</name>
<dbReference type="PROSITE" id="PS51186">
    <property type="entry name" value="GNAT"/>
    <property type="match status" value="1"/>
</dbReference>
<dbReference type="SUPFAM" id="SSF55729">
    <property type="entry name" value="Acyl-CoA N-acyltransferases (Nat)"/>
    <property type="match status" value="1"/>
</dbReference>
<dbReference type="NCBIfam" id="NF007853">
    <property type="entry name" value="PRK10562.1"/>
    <property type="match status" value="1"/>
</dbReference>
<gene>
    <name evidence="4" type="ordered locus">Rahaq_0022</name>
    <name evidence="5" type="ORF">ACFPK4_04440</name>
</gene>
<dbReference type="InterPro" id="IPR000182">
    <property type="entry name" value="GNAT_dom"/>
</dbReference>
<dbReference type="EC" id="2.3.1.-" evidence="5"/>
<sequence>MIRAARPADTEAILMLWLRSSLLSHAFIAESYWIESLQMVREDFLPKARTWVDCDEDDQVCGFISVMNQQFIGALFVEASHYGDGTAQRLMAAAKEEYPVLLLEVYQQNDRAVSFYRKENFEITANTRHPGTDMPTYILRWHHPLSE</sequence>
<evidence type="ECO:0000313" key="7">
    <source>
        <dbReference type="Proteomes" id="UP001598201"/>
    </source>
</evidence>
<keyword evidence="1 4" id="KW-0808">Transferase</keyword>
<evidence type="ECO:0000313" key="4">
    <source>
        <dbReference type="EMBL" id="ADW71655.1"/>
    </source>
</evidence>
<dbReference type="Proteomes" id="UP001598201">
    <property type="component" value="Unassembled WGS sequence"/>
</dbReference>
<dbReference type="EMBL" id="CP002505">
    <property type="protein sequence ID" value="ADW71655.1"/>
    <property type="molecule type" value="Genomic_DNA"/>
</dbReference>
<dbReference type="EMBL" id="JBHUCJ010000006">
    <property type="protein sequence ID" value="MFD3222769.1"/>
    <property type="molecule type" value="Genomic_DNA"/>
</dbReference>
<evidence type="ECO:0000313" key="5">
    <source>
        <dbReference type="EMBL" id="MFD3222769.1"/>
    </source>
</evidence>
<proteinExistence type="predicted"/>
<dbReference type="Gene3D" id="3.40.630.30">
    <property type="match status" value="1"/>
</dbReference>
<dbReference type="PANTHER" id="PTHR43800:SF1">
    <property type="entry name" value="PEPTIDYL-LYSINE N-ACETYLTRANSFERASE YJAB"/>
    <property type="match status" value="1"/>
</dbReference>
<evidence type="ECO:0000256" key="2">
    <source>
        <dbReference type="ARBA" id="ARBA00023315"/>
    </source>
</evidence>
<evidence type="ECO:0000256" key="1">
    <source>
        <dbReference type="ARBA" id="ARBA00022679"/>
    </source>
</evidence>
<accession>A0A0H3F3D0</accession>
<dbReference type="RefSeq" id="WP_013573373.1">
    <property type="nucleotide sequence ID" value="NC_015061.1"/>
</dbReference>
<dbReference type="GeneID" id="95419250"/>
<dbReference type="OrthoDB" id="9789605at2"/>